<name>A0A6A5CXG1_SCHHA</name>
<dbReference type="InterPro" id="IPR013083">
    <property type="entry name" value="Znf_RING/FYVE/PHD"/>
</dbReference>
<dbReference type="InterPro" id="IPR017907">
    <property type="entry name" value="Znf_RING_CS"/>
</dbReference>
<evidence type="ECO:0000313" key="1">
    <source>
        <dbReference type="EMBL" id="KAH9581358.1"/>
    </source>
</evidence>
<dbReference type="CTD" id="9025"/>
<reference evidence="1" key="2">
    <citation type="journal article" date="2019" name="Gigascience">
        <title>High-quality Schistosoma haematobium genome achieved by single-molecule and long-range sequencing.</title>
        <authorList>
            <person name="Stroehlein A.J."/>
            <person name="Korhonen P.K."/>
            <person name="Chong T.M."/>
            <person name="Lim Y.L."/>
            <person name="Chan K.G."/>
            <person name="Webster B."/>
            <person name="Rollinson D."/>
            <person name="Brindley P.J."/>
            <person name="Gasser R.B."/>
            <person name="Young N.D."/>
        </authorList>
    </citation>
    <scope>NUCLEOTIDE SEQUENCE</scope>
</reference>
<dbReference type="OrthoDB" id="5330228at2759"/>
<dbReference type="InterPro" id="IPR001841">
    <property type="entry name" value="Znf_RING"/>
</dbReference>
<dbReference type="SUPFAM" id="SSF57850">
    <property type="entry name" value="RING/U-box"/>
    <property type="match status" value="1"/>
</dbReference>
<reference evidence="1" key="4">
    <citation type="journal article" date="2022" name="PLoS Pathog.">
        <title>Chromosome-level genome of Schistosoma haematobium underpins genome-wide explorations of molecular variation.</title>
        <authorList>
            <person name="Stroehlein A.J."/>
            <person name="Korhonen P.K."/>
            <person name="Lee V.V."/>
            <person name="Ralph S.A."/>
            <person name="Mentink-Kane M."/>
            <person name="You H."/>
            <person name="McManus D.P."/>
            <person name="Tchuente L.T."/>
            <person name="Stothard J.R."/>
            <person name="Kaur P."/>
            <person name="Dudchenko O."/>
            <person name="Aiden E.L."/>
            <person name="Yang B."/>
            <person name="Yang H."/>
            <person name="Emery A.M."/>
            <person name="Webster B.L."/>
            <person name="Brindley P.J."/>
            <person name="Rollinson D."/>
            <person name="Chang B.C.H."/>
            <person name="Gasser R.B."/>
            <person name="Young N.D."/>
        </authorList>
    </citation>
    <scope>NUCLEOTIDE SEQUENCE</scope>
</reference>
<dbReference type="InterPro" id="IPR047126">
    <property type="entry name" value="RNF141-like"/>
</dbReference>
<dbReference type="Proteomes" id="UP000471633">
    <property type="component" value="Unassembled WGS sequence"/>
</dbReference>
<dbReference type="Pfam" id="PF13639">
    <property type="entry name" value="zf-RING_2"/>
    <property type="match status" value="1"/>
</dbReference>
<dbReference type="PROSITE" id="PS00518">
    <property type="entry name" value="ZF_RING_1"/>
    <property type="match status" value="1"/>
</dbReference>
<gene>
    <name evidence="1" type="primary">RNF8</name>
    <name evidence="1" type="ORF">MS3_00008528</name>
</gene>
<keyword evidence="2" id="KW-1185">Reference proteome</keyword>
<dbReference type="PANTHER" id="PTHR12109">
    <property type="entry name" value="RING FINGER PROTEIN 141-RELATED"/>
    <property type="match status" value="1"/>
</dbReference>
<sequence>MMIQSSINMKLSSINRSTQVNEILSSCLVDAQSYTCQSNEKLIQHNEIFNQIETYKNVTFIDLDDIQLTNNQLLDNLIKESFLCSICRGLLVRTRLLSCGHQFCRECLYYWFKIRNTCPLCRKYVNRNISAINIDNFLDELIEHGSNEALKYQRKQRKIEKASELLDYKLDINNSRDILHTVTETYVQTTAYVDSTQSNVMTDRTTYYSNMNE</sequence>
<dbReference type="SMART" id="SM00184">
    <property type="entry name" value="RING"/>
    <property type="match status" value="1"/>
</dbReference>
<dbReference type="PROSITE" id="PS50089">
    <property type="entry name" value="ZF_RING_2"/>
    <property type="match status" value="1"/>
</dbReference>
<dbReference type="Gene3D" id="3.30.40.10">
    <property type="entry name" value="Zinc/RING finger domain, C3HC4 (zinc finger)"/>
    <property type="match status" value="1"/>
</dbReference>
<evidence type="ECO:0000313" key="2">
    <source>
        <dbReference type="Proteomes" id="UP000471633"/>
    </source>
</evidence>
<proteinExistence type="predicted"/>
<dbReference type="CDD" id="cd16497">
    <property type="entry name" value="RING-HC_BAR"/>
    <property type="match status" value="1"/>
</dbReference>
<reference evidence="1" key="3">
    <citation type="submission" date="2021-06" db="EMBL/GenBank/DDBJ databases">
        <title>Chromosome-level genome assembly for S. haematobium.</title>
        <authorList>
            <person name="Stroehlein A.J."/>
        </authorList>
    </citation>
    <scope>NUCLEOTIDE SEQUENCE</scope>
</reference>
<dbReference type="KEGG" id="shx:MS3_00008528"/>
<comment type="caution">
    <text evidence="1">The sequence shown here is derived from an EMBL/GenBank/DDBJ whole genome shotgun (WGS) entry which is preliminary data.</text>
</comment>
<dbReference type="AlphaFoldDB" id="A0A6A5CXG1"/>
<dbReference type="EMBL" id="AMPZ03000006">
    <property type="protein sequence ID" value="KAH9581358.1"/>
    <property type="molecule type" value="Genomic_DNA"/>
</dbReference>
<dbReference type="RefSeq" id="XP_035585945.1">
    <property type="nucleotide sequence ID" value="XM_035731588.2"/>
</dbReference>
<protein>
    <submittedName>
        <fullName evidence="1">E3 ubiquitin-protein ligase rnf8</fullName>
    </submittedName>
</protein>
<reference evidence="1" key="1">
    <citation type="journal article" date="2012" name="Nat. Genet.">
        <title>Whole-genome sequence of Schistosoma haematobium.</title>
        <authorList>
            <person name="Young N.D."/>
            <person name="Jex A.R."/>
            <person name="Li B."/>
            <person name="Liu S."/>
            <person name="Yang L."/>
            <person name="Xiong Z."/>
            <person name="Li Y."/>
            <person name="Cantacessi C."/>
            <person name="Hall R.S."/>
            <person name="Xu X."/>
            <person name="Chen F."/>
            <person name="Wu X."/>
            <person name="Zerlotini A."/>
            <person name="Oliveira G."/>
            <person name="Hofmann A."/>
            <person name="Zhang G."/>
            <person name="Fang X."/>
            <person name="Kang Y."/>
            <person name="Campbell B.E."/>
            <person name="Loukas A."/>
            <person name="Ranganathan S."/>
            <person name="Rollinson D."/>
            <person name="Rinaldi G."/>
            <person name="Brindley P.J."/>
            <person name="Yang H."/>
            <person name="Wang J."/>
            <person name="Wang J."/>
            <person name="Gasser R.B."/>
        </authorList>
    </citation>
    <scope>NUCLEOTIDE SEQUENCE</scope>
</reference>
<accession>A0A6A5CXG1</accession>
<dbReference type="GeneID" id="24589555"/>
<organism evidence="1 2">
    <name type="scientific">Schistosoma haematobium</name>
    <name type="common">Blood fluke</name>
    <dbReference type="NCBI Taxonomy" id="6185"/>
    <lineage>
        <taxon>Eukaryota</taxon>
        <taxon>Metazoa</taxon>
        <taxon>Spiralia</taxon>
        <taxon>Lophotrochozoa</taxon>
        <taxon>Platyhelminthes</taxon>
        <taxon>Trematoda</taxon>
        <taxon>Digenea</taxon>
        <taxon>Strigeidida</taxon>
        <taxon>Schistosomatoidea</taxon>
        <taxon>Schistosomatidae</taxon>
        <taxon>Schistosoma</taxon>
    </lineage>
</organism>